<feature type="domain" description="DUF294" evidence="2">
    <location>
        <begin position="267"/>
        <end position="406"/>
    </location>
</feature>
<gene>
    <name evidence="3" type="ordered locus">Geob_1670</name>
</gene>
<dbReference type="HOGENOM" id="CLU_027866_2_2_7"/>
<protein>
    <submittedName>
        <fullName evidence="3">Nucleotidyltransferase DUF294, putative</fullName>
    </submittedName>
</protein>
<dbReference type="Proteomes" id="UP000007721">
    <property type="component" value="Chromosome"/>
</dbReference>
<evidence type="ECO:0000259" key="1">
    <source>
        <dbReference type="Pfam" id="PF03445"/>
    </source>
</evidence>
<dbReference type="Pfam" id="PF03445">
    <property type="entry name" value="DUF294"/>
    <property type="match status" value="1"/>
</dbReference>
<keyword evidence="4" id="KW-1185">Reference proteome</keyword>
<dbReference type="GO" id="GO:0008773">
    <property type="term" value="F:[protein-PII] uridylyltransferase activity"/>
    <property type="evidence" value="ECO:0007669"/>
    <property type="project" value="InterPro"/>
</dbReference>
<organism evidence="3 4">
    <name type="scientific">Geotalea daltonii (strain DSM 22248 / JCM 15807 / FRC-32)</name>
    <name type="common">Geobacter daltonii</name>
    <dbReference type="NCBI Taxonomy" id="316067"/>
    <lineage>
        <taxon>Bacteria</taxon>
        <taxon>Pseudomonadati</taxon>
        <taxon>Thermodesulfobacteriota</taxon>
        <taxon>Desulfuromonadia</taxon>
        <taxon>Geobacterales</taxon>
        <taxon>Geobacteraceae</taxon>
        <taxon>Geotalea</taxon>
    </lineage>
</organism>
<dbReference type="Pfam" id="PF10335">
    <property type="entry name" value="DUF294_C"/>
    <property type="match status" value="1"/>
</dbReference>
<dbReference type="OrthoDB" id="9808528at2"/>
<dbReference type="InterPro" id="IPR018821">
    <property type="entry name" value="DUF294_put_nucleoTrafse_sb-bd"/>
</dbReference>
<proteinExistence type="predicted"/>
<dbReference type="EMBL" id="CP001390">
    <property type="protein sequence ID" value="ACM20028.1"/>
    <property type="molecule type" value="Genomic_DNA"/>
</dbReference>
<accession>B9M647</accession>
<evidence type="ECO:0000313" key="4">
    <source>
        <dbReference type="Proteomes" id="UP000007721"/>
    </source>
</evidence>
<reference evidence="3 4" key="1">
    <citation type="submission" date="2009-01" db="EMBL/GenBank/DDBJ databases">
        <title>Complete sequence of Geobacter sp. FRC-32.</title>
        <authorList>
            <consortium name="US DOE Joint Genome Institute"/>
            <person name="Lucas S."/>
            <person name="Copeland A."/>
            <person name="Lapidus A."/>
            <person name="Glavina del Rio T."/>
            <person name="Dalin E."/>
            <person name="Tice H."/>
            <person name="Bruce D."/>
            <person name="Goodwin L."/>
            <person name="Pitluck S."/>
            <person name="Saunders E."/>
            <person name="Brettin T."/>
            <person name="Detter J.C."/>
            <person name="Han C."/>
            <person name="Larimer F."/>
            <person name="Land M."/>
            <person name="Hauser L."/>
            <person name="Kyrpides N."/>
            <person name="Ovchinnikova G."/>
            <person name="Kostka J."/>
            <person name="Richardson P."/>
        </authorList>
    </citation>
    <scope>NUCLEOTIDE SEQUENCE [LARGE SCALE GENOMIC DNA]</scope>
    <source>
        <strain evidence="4">DSM 22248 / JCM 15807 / FRC-32</strain>
    </source>
</reference>
<dbReference type="eggNOG" id="COG2905">
    <property type="taxonomic scope" value="Bacteria"/>
</dbReference>
<dbReference type="InterPro" id="IPR005105">
    <property type="entry name" value="GlnD_Uridyltrans_N"/>
</dbReference>
<dbReference type="AlphaFoldDB" id="B9M647"/>
<keyword evidence="3" id="KW-0808">Transferase</keyword>
<dbReference type="RefSeq" id="WP_012646757.1">
    <property type="nucleotide sequence ID" value="NC_011979.1"/>
</dbReference>
<dbReference type="STRING" id="316067.Geob_1670"/>
<dbReference type="KEGG" id="geo:Geob_1670"/>
<sequence length="410" mass="45366">MAIFLGAKGGDIVATQSASRLLTAVREKVAGKMAYLLAGEDAELLRNLRLRVGDELAFEEDFSHRLDLQLQEFAQVEYADQLAGACIRFTLLTKEYFTRRSSVIAFHGLCATFHDLLFRKALVLAQTGAGTMYPDDIPCCLLATGSAGRKEFMPGTDSRYFLVYPDSQVHHAGYFEEMRYRLIALLDQCGIFGAGHRPIDDGGLWKGSESEWRSWSSSQMQRIGKLGEILAVLGDLRGIAGDETLAAGLKTISSELLAKEQGKDLYGQAARKLSSMPVALGMFGNFKTLRSGEHRGMFNLDEAVLNPLLINVRILAVHHSLVETGTVERIKGLVNAGHLGVDLADRLLKAYHLFAGYRIKQSMEAEDYKVNELYLNPDELGEEEAFLFKSGLEAVINLQKIVYQVFSEQG</sequence>
<evidence type="ECO:0000259" key="2">
    <source>
        <dbReference type="Pfam" id="PF10335"/>
    </source>
</evidence>
<evidence type="ECO:0000313" key="3">
    <source>
        <dbReference type="EMBL" id="ACM20028.1"/>
    </source>
</evidence>
<dbReference type="CDD" id="cd05401">
    <property type="entry name" value="NT_GlnE_GlnD_like"/>
    <property type="match status" value="1"/>
</dbReference>
<name>B9M647_GEODF</name>
<feature type="domain" description="Protein-PII uridylyltransferase N-terminal" evidence="1">
    <location>
        <begin position="89"/>
        <end position="222"/>
    </location>
</feature>